<name>A0A0R1TY57_9LACO</name>
<evidence type="ECO:0000313" key="5">
    <source>
        <dbReference type="Proteomes" id="UP000051324"/>
    </source>
</evidence>
<dbReference type="PATRIC" id="fig|1423724.4.peg.1039"/>
<dbReference type="InterPro" id="IPR000182">
    <property type="entry name" value="GNAT_dom"/>
</dbReference>
<dbReference type="PANTHER" id="PTHR43072">
    <property type="entry name" value="N-ACETYLTRANSFERASE"/>
    <property type="match status" value="1"/>
</dbReference>
<accession>A0A0R1TY57</accession>
<dbReference type="RefSeq" id="WP_025086909.1">
    <property type="nucleotide sequence ID" value="NZ_AZFT01000053.1"/>
</dbReference>
<dbReference type="EMBL" id="AZFT01000053">
    <property type="protein sequence ID" value="KRL83736.1"/>
    <property type="molecule type" value="Genomic_DNA"/>
</dbReference>
<evidence type="ECO:0000256" key="1">
    <source>
        <dbReference type="ARBA" id="ARBA00022679"/>
    </source>
</evidence>
<keyword evidence="2 4" id="KW-0012">Acyltransferase</keyword>
<feature type="domain" description="N-acetyltransferase" evidence="3">
    <location>
        <begin position="4"/>
        <end position="173"/>
    </location>
</feature>
<comment type="caution">
    <text evidence="4">The sequence shown here is derived from an EMBL/GenBank/DDBJ whole genome shotgun (WGS) entry which is preliminary data.</text>
</comment>
<protein>
    <submittedName>
        <fullName evidence="4">Acyltransferase</fullName>
    </submittedName>
</protein>
<reference evidence="4 5" key="1">
    <citation type="journal article" date="2015" name="Genome Announc.">
        <title>Expanding the biotechnology potential of lactobacilli through comparative genomics of 213 strains and associated genera.</title>
        <authorList>
            <person name="Sun Z."/>
            <person name="Harris H.M."/>
            <person name="McCann A."/>
            <person name="Guo C."/>
            <person name="Argimon S."/>
            <person name="Zhang W."/>
            <person name="Yang X."/>
            <person name="Jeffery I.B."/>
            <person name="Cooney J.C."/>
            <person name="Kagawa T.F."/>
            <person name="Liu W."/>
            <person name="Song Y."/>
            <person name="Salvetti E."/>
            <person name="Wrobel A."/>
            <person name="Rasinkangas P."/>
            <person name="Parkhill J."/>
            <person name="Rea M.C."/>
            <person name="O'Sullivan O."/>
            <person name="Ritari J."/>
            <person name="Douillard F.P."/>
            <person name="Paul Ross R."/>
            <person name="Yang R."/>
            <person name="Briner A.E."/>
            <person name="Felis G.E."/>
            <person name="de Vos W.M."/>
            <person name="Barrangou R."/>
            <person name="Klaenhammer T.R."/>
            <person name="Caufield P.W."/>
            <person name="Cui Y."/>
            <person name="Zhang H."/>
            <person name="O'Toole P.W."/>
        </authorList>
    </citation>
    <scope>NUCLEOTIDE SEQUENCE [LARGE SCALE GENOMIC DNA]</scope>
    <source>
        <strain evidence="4 5">DSM 16634</strain>
    </source>
</reference>
<dbReference type="AlphaFoldDB" id="A0A0R1TY57"/>
<dbReference type="Gene3D" id="3.40.630.30">
    <property type="match status" value="1"/>
</dbReference>
<keyword evidence="1 4" id="KW-0808">Transferase</keyword>
<sequence>MSEIKIMPVDITDAAQLLDIYAYYIQNTAITFEYEIPSLTEYQKRIEEISQTYPYLVAKKDGKVVGFAYAAPFNHRAAYKWSVEVTIYLDPTSRGNGIGKKLYYRLEQCLSAMGFQNLNACISVPKKDADSYVDYGSMHFHEHLGYKLVGRFHSCGYKFDTWYDMIWMEKLIGDHPVPAPLLLDK</sequence>
<keyword evidence="5" id="KW-1185">Reference proteome</keyword>
<evidence type="ECO:0000259" key="3">
    <source>
        <dbReference type="PROSITE" id="PS51186"/>
    </source>
</evidence>
<evidence type="ECO:0000256" key="2">
    <source>
        <dbReference type="ARBA" id="ARBA00023315"/>
    </source>
</evidence>
<dbReference type="OrthoDB" id="9798006at2"/>
<dbReference type="PANTHER" id="PTHR43072:SF23">
    <property type="entry name" value="UPF0039 PROTEIN C11D3.02C"/>
    <property type="match status" value="1"/>
</dbReference>
<dbReference type="SUPFAM" id="SSF55729">
    <property type="entry name" value="Acyl-CoA N-acyltransferases (Nat)"/>
    <property type="match status" value="1"/>
</dbReference>
<dbReference type="PROSITE" id="PS51186">
    <property type="entry name" value="GNAT"/>
    <property type="match status" value="1"/>
</dbReference>
<dbReference type="Pfam" id="PF13420">
    <property type="entry name" value="Acetyltransf_4"/>
    <property type="match status" value="1"/>
</dbReference>
<organism evidence="4 5">
    <name type="scientific">Ligilactobacillus apodemi DSM 16634 = JCM 16172</name>
    <dbReference type="NCBI Taxonomy" id="1423724"/>
    <lineage>
        <taxon>Bacteria</taxon>
        <taxon>Bacillati</taxon>
        <taxon>Bacillota</taxon>
        <taxon>Bacilli</taxon>
        <taxon>Lactobacillales</taxon>
        <taxon>Lactobacillaceae</taxon>
        <taxon>Ligilactobacillus</taxon>
    </lineage>
</organism>
<proteinExistence type="predicted"/>
<dbReference type="InterPro" id="IPR016181">
    <property type="entry name" value="Acyl_CoA_acyltransferase"/>
</dbReference>
<dbReference type="CDD" id="cd04301">
    <property type="entry name" value="NAT_SF"/>
    <property type="match status" value="1"/>
</dbReference>
<dbReference type="GO" id="GO:0016747">
    <property type="term" value="F:acyltransferase activity, transferring groups other than amino-acyl groups"/>
    <property type="evidence" value="ECO:0007669"/>
    <property type="project" value="InterPro"/>
</dbReference>
<dbReference type="eggNOG" id="COG1247">
    <property type="taxonomic scope" value="Bacteria"/>
</dbReference>
<evidence type="ECO:0000313" key="4">
    <source>
        <dbReference type="EMBL" id="KRL83736.1"/>
    </source>
</evidence>
<gene>
    <name evidence="4" type="ORF">FC32_GL000997</name>
</gene>
<dbReference type="STRING" id="1423724.FC32_GL000997"/>
<dbReference type="Proteomes" id="UP000051324">
    <property type="component" value="Unassembled WGS sequence"/>
</dbReference>